<reference evidence="1" key="2">
    <citation type="submission" date="2024-06" db="EMBL/GenBank/DDBJ databases">
        <authorList>
            <person name="Plum-Jensen L.E."/>
            <person name="Schramm A."/>
            <person name="Marshall I.P.G."/>
        </authorList>
    </citation>
    <scope>NUCLEOTIDE SEQUENCE</scope>
    <source>
        <strain evidence="1">Rat1</strain>
    </source>
</reference>
<proteinExistence type="predicted"/>
<dbReference type="EMBL" id="CP159373">
    <property type="protein sequence ID" value="XCN72699.1"/>
    <property type="molecule type" value="Genomic_DNA"/>
</dbReference>
<gene>
    <name evidence="1" type="ORF">Q3M24_20795</name>
</gene>
<protein>
    <submittedName>
        <fullName evidence="1">Type II toxin-antitoxin system RelE/ParE family toxin</fullName>
    </submittedName>
</protein>
<evidence type="ECO:0000313" key="1">
    <source>
        <dbReference type="EMBL" id="XCN72699.1"/>
    </source>
</evidence>
<dbReference type="InterPro" id="IPR035093">
    <property type="entry name" value="RelE/ParE_toxin_dom_sf"/>
</dbReference>
<organism evidence="1">
    <name type="scientific">Candidatus Electrothrix aestuarii</name>
    <dbReference type="NCBI Taxonomy" id="3062594"/>
    <lineage>
        <taxon>Bacteria</taxon>
        <taxon>Pseudomonadati</taxon>
        <taxon>Thermodesulfobacteriota</taxon>
        <taxon>Desulfobulbia</taxon>
        <taxon>Desulfobulbales</taxon>
        <taxon>Desulfobulbaceae</taxon>
        <taxon>Candidatus Electrothrix</taxon>
    </lineage>
</organism>
<accession>A0AAU8LUK4</accession>
<dbReference type="KEGG" id="eaj:Q3M24_20795"/>
<dbReference type="Gene3D" id="3.30.2310.20">
    <property type="entry name" value="RelE-like"/>
    <property type="match status" value="1"/>
</dbReference>
<dbReference type="AlphaFoldDB" id="A0AAU8LUK4"/>
<name>A0AAU8LUK4_9BACT</name>
<reference evidence="1" key="1">
    <citation type="journal article" date="2024" name="Syst. Appl. Microbiol.">
        <title>First single-strain enrichments of Electrothrix cable bacteria, description of E. aestuarii sp. nov. and E. rattekaaiensis sp. nov., and proposal of a cable bacteria taxonomy following the rules of the SeqCode.</title>
        <authorList>
            <person name="Plum-Jensen L.E."/>
            <person name="Schramm A."/>
            <person name="Marshall I.P.G."/>
        </authorList>
    </citation>
    <scope>NUCLEOTIDE SEQUENCE</scope>
    <source>
        <strain evidence="1">Rat1</strain>
    </source>
</reference>
<sequence length="98" mass="11650">MRVTILDAAEKDLESGYRFYEKQSQGLGIYFLDSLYSDIDSLAYFGGVHQKVYGYHRLFSKRFPFAEYYRLTDDEVLVTAVLDYRRNPSWIRKQRTNS</sequence>